<dbReference type="Gene3D" id="3.40.50.300">
    <property type="entry name" value="P-loop containing nucleotide triphosphate hydrolases"/>
    <property type="match status" value="2"/>
</dbReference>
<evidence type="ECO:0000256" key="1">
    <source>
        <dbReference type="ARBA" id="ARBA00022737"/>
    </source>
</evidence>
<dbReference type="GO" id="GO:0016887">
    <property type="term" value="F:ATP hydrolysis activity"/>
    <property type="evidence" value="ECO:0007669"/>
    <property type="project" value="InterPro"/>
</dbReference>
<dbReference type="InterPro" id="IPR003439">
    <property type="entry name" value="ABC_transporter-like_ATP-bd"/>
</dbReference>
<dbReference type="SUPFAM" id="SSF52540">
    <property type="entry name" value="P-loop containing nucleoside triphosphate hydrolases"/>
    <property type="match status" value="2"/>
</dbReference>
<dbReference type="InterPro" id="IPR003593">
    <property type="entry name" value="AAA+_ATPase"/>
</dbReference>
<proteinExistence type="predicted"/>
<accession>A0A0G1ZR66</accession>
<feature type="domain" description="ABC transporter" evidence="4">
    <location>
        <begin position="8"/>
        <end position="227"/>
    </location>
</feature>
<evidence type="ECO:0000313" key="5">
    <source>
        <dbReference type="EMBL" id="KKW30722.1"/>
    </source>
</evidence>
<evidence type="ECO:0000256" key="3">
    <source>
        <dbReference type="ARBA" id="ARBA00022840"/>
    </source>
</evidence>
<dbReference type="CDD" id="cd03221">
    <property type="entry name" value="ABCF_EF-3"/>
    <property type="match status" value="1"/>
</dbReference>
<gene>
    <name evidence="5" type="ORF">UY72_C0004G0011</name>
</gene>
<reference evidence="5 6" key="1">
    <citation type="journal article" date="2015" name="Nature">
        <title>rRNA introns, odd ribosomes, and small enigmatic genomes across a large radiation of phyla.</title>
        <authorList>
            <person name="Brown C.T."/>
            <person name="Hug L.A."/>
            <person name="Thomas B.C."/>
            <person name="Sharon I."/>
            <person name="Castelle C.J."/>
            <person name="Singh A."/>
            <person name="Wilkins M.J."/>
            <person name="Williams K.H."/>
            <person name="Banfield J.F."/>
        </authorList>
    </citation>
    <scope>NUCLEOTIDE SEQUENCE [LARGE SCALE GENOMIC DNA]</scope>
</reference>
<dbReference type="SMART" id="SM00382">
    <property type="entry name" value="AAA"/>
    <property type="match status" value="2"/>
</dbReference>
<dbReference type="Proteomes" id="UP000034846">
    <property type="component" value="Unassembled WGS sequence"/>
</dbReference>
<keyword evidence="1" id="KW-0677">Repeat</keyword>
<dbReference type="PROSITE" id="PS50893">
    <property type="entry name" value="ABC_TRANSPORTER_2"/>
    <property type="match status" value="1"/>
</dbReference>
<dbReference type="EMBL" id="LCRD01000004">
    <property type="protein sequence ID" value="KKW30722.1"/>
    <property type="molecule type" value="Genomic_DNA"/>
</dbReference>
<dbReference type="AlphaFoldDB" id="A0A0G1ZR66"/>
<dbReference type="InterPro" id="IPR050611">
    <property type="entry name" value="ABCF"/>
</dbReference>
<protein>
    <recommendedName>
        <fullName evidence="4">ABC transporter domain-containing protein</fullName>
    </recommendedName>
</protein>
<sequence length="483" mass="54189">MDHGNVVIRFENVSFGYDVDYLVLEEANFSVREDAKMTVMGQNGAGKSTIFKLLTGALKPDRGEIHIKQGAKIAIATQVMPREHYEKTVREYFATAFPETMHNLDKLIADVLEVVNMTTSLDKQIKDFSGGQMARLLLAYALIQEPDILLLDEPTNNLDADGIAHLTAFLIMYPKTVLVISHDADFLNTFTEGVLHLDVYTGSVDRYEGNYFDVVAEISARLERDRMKNARLLKDIQDRKDKINFFAHKGGKMRKLASKLRDQVAEAEEDMVEVRRDDRTIRDFVIPAQTWKDNVVTISSVKIIKNHEPERVDAKVFLRKGQRLLISGPNGIGKSTLLRSLAEGKDEGAVIAKDVSVGYYRQDFSGLNFDETAYNSLAGMMHEPDNQTIRAVGAHFLLDSDALMTRVGSLSEGQKGLLCFARFVLQKPGLLILDEPTNHINFRHIPVIAKAIENYEGAIIMVSHVPDFVSQITFGQELDLGRL</sequence>
<comment type="caution">
    <text evidence="5">The sequence shown here is derived from an EMBL/GenBank/DDBJ whole genome shotgun (WGS) entry which is preliminary data.</text>
</comment>
<evidence type="ECO:0000313" key="6">
    <source>
        <dbReference type="Proteomes" id="UP000034846"/>
    </source>
</evidence>
<dbReference type="GO" id="GO:0005524">
    <property type="term" value="F:ATP binding"/>
    <property type="evidence" value="ECO:0007669"/>
    <property type="project" value="UniProtKB-KW"/>
</dbReference>
<dbReference type="PANTHER" id="PTHR19211">
    <property type="entry name" value="ATP-BINDING TRANSPORT PROTEIN-RELATED"/>
    <property type="match status" value="1"/>
</dbReference>
<evidence type="ECO:0000259" key="4">
    <source>
        <dbReference type="PROSITE" id="PS50893"/>
    </source>
</evidence>
<dbReference type="PANTHER" id="PTHR19211:SF14">
    <property type="entry name" value="ATP-BINDING CASSETTE SUB-FAMILY F MEMBER 1"/>
    <property type="match status" value="1"/>
</dbReference>
<dbReference type="Pfam" id="PF00005">
    <property type="entry name" value="ABC_tran"/>
    <property type="match status" value="2"/>
</dbReference>
<name>A0A0G1ZR66_9BACT</name>
<evidence type="ECO:0000256" key="2">
    <source>
        <dbReference type="ARBA" id="ARBA00022741"/>
    </source>
</evidence>
<keyword evidence="3" id="KW-0067">ATP-binding</keyword>
<keyword evidence="2" id="KW-0547">Nucleotide-binding</keyword>
<dbReference type="InterPro" id="IPR027417">
    <property type="entry name" value="P-loop_NTPase"/>
</dbReference>
<organism evidence="5 6">
    <name type="scientific">Candidatus Uhrbacteria bacterium GW2011_GWD2_52_7</name>
    <dbReference type="NCBI Taxonomy" id="1618989"/>
    <lineage>
        <taxon>Bacteria</taxon>
        <taxon>Candidatus Uhriibacteriota</taxon>
    </lineage>
</organism>